<sequence>MVYSLSFVVFTVVGVLFQWLLKLFHPSQGKVPEKSKVQDATRKAPYPCKAIKGNQKFRITMGLRRLDEWNWLTVDKNYLKEHDVRASLLQNQRSQVIQSLPESKAACAEGLEVVAEFLCERYPDMFHMEEEQDMRKILNSKTGESFVIGDENSATDPLETAVRLAMEDLSILLMNEEGEYYLAASATLFPVGWTVQDRIGWTISQMHGPVPDWKDKIGHSVNKFFCRLTPESPMERSNYFLETKEPGEDLGDTLFRPMALNEDQPGLSIDNILLRQERQTFRRLPRTGALIFSVKTTLNTFDELPVEQLQALATEIRSWPEDMAKYKGRDIWGQLVLDYCIQRSIVPA</sequence>
<keyword evidence="1" id="KW-0812">Transmembrane</keyword>
<accession>A0A364KS35</accession>
<evidence type="ECO:0000313" key="2">
    <source>
        <dbReference type="EMBL" id="RAO66370.1"/>
    </source>
</evidence>
<name>A0A364KS35_TALAM</name>
<keyword evidence="3" id="KW-1185">Reference proteome</keyword>
<dbReference type="InterPro" id="IPR021848">
    <property type="entry name" value="HODM_asu-like"/>
</dbReference>
<proteinExistence type="predicted"/>
<keyword evidence="1" id="KW-0472">Membrane</keyword>
<feature type="transmembrane region" description="Helical" evidence="1">
    <location>
        <begin position="6"/>
        <end position="24"/>
    </location>
</feature>
<comment type="caution">
    <text evidence="2">The sequence shown here is derived from an EMBL/GenBank/DDBJ whole genome shotgun (WGS) entry which is preliminary data.</text>
</comment>
<dbReference type="RefSeq" id="XP_040730887.1">
    <property type="nucleotide sequence ID" value="XM_040874522.1"/>
</dbReference>
<dbReference type="STRING" id="1196081.A0A364KS35"/>
<evidence type="ECO:0000313" key="3">
    <source>
        <dbReference type="Proteomes" id="UP000249363"/>
    </source>
</evidence>
<protein>
    <recommendedName>
        <fullName evidence="4">DUF3445 domain-containing protein</fullName>
    </recommendedName>
</protein>
<organism evidence="2 3">
    <name type="scientific">Talaromyces amestolkiae</name>
    <dbReference type="NCBI Taxonomy" id="1196081"/>
    <lineage>
        <taxon>Eukaryota</taxon>
        <taxon>Fungi</taxon>
        <taxon>Dikarya</taxon>
        <taxon>Ascomycota</taxon>
        <taxon>Pezizomycotina</taxon>
        <taxon>Eurotiomycetes</taxon>
        <taxon>Eurotiomycetidae</taxon>
        <taxon>Eurotiales</taxon>
        <taxon>Trichocomaceae</taxon>
        <taxon>Talaromyces</taxon>
        <taxon>Talaromyces sect. Talaromyces</taxon>
    </lineage>
</organism>
<dbReference type="AlphaFoldDB" id="A0A364KS35"/>
<evidence type="ECO:0008006" key="4">
    <source>
        <dbReference type="Google" id="ProtNLM"/>
    </source>
</evidence>
<dbReference type="Proteomes" id="UP000249363">
    <property type="component" value="Unassembled WGS sequence"/>
</dbReference>
<keyword evidence="1" id="KW-1133">Transmembrane helix</keyword>
<dbReference type="OrthoDB" id="5043642at2759"/>
<gene>
    <name evidence="2" type="ORF">BHQ10_002382</name>
</gene>
<reference evidence="2 3" key="1">
    <citation type="journal article" date="2017" name="Biotechnol. Biofuels">
        <title>Differential beta-glucosidase expression as a function of carbon source availability in Talaromyces amestolkiae: a genomic and proteomic approach.</title>
        <authorList>
            <person name="de Eugenio L.I."/>
            <person name="Mendez-Liter J.A."/>
            <person name="Nieto-Dominguez M."/>
            <person name="Alonso L."/>
            <person name="Gil-Munoz J."/>
            <person name="Barriuso J."/>
            <person name="Prieto A."/>
            <person name="Martinez M.J."/>
        </authorList>
    </citation>
    <scope>NUCLEOTIDE SEQUENCE [LARGE SCALE GENOMIC DNA]</scope>
    <source>
        <strain evidence="2 3">CIB</strain>
    </source>
</reference>
<dbReference type="Pfam" id="PF11927">
    <property type="entry name" value="HODM_asu-like"/>
    <property type="match status" value="1"/>
</dbReference>
<dbReference type="EMBL" id="MIKG01000003">
    <property type="protein sequence ID" value="RAO66370.1"/>
    <property type="molecule type" value="Genomic_DNA"/>
</dbReference>
<evidence type="ECO:0000256" key="1">
    <source>
        <dbReference type="SAM" id="Phobius"/>
    </source>
</evidence>
<dbReference type="GeneID" id="63791599"/>